<reference evidence="7" key="1">
    <citation type="journal article" date="2019" name="Curr. Biol.">
        <title>Genome Sequence of Striga asiatica Provides Insight into the Evolution of Plant Parasitism.</title>
        <authorList>
            <person name="Yoshida S."/>
            <person name="Kim S."/>
            <person name="Wafula E.K."/>
            <person name="Tanskanen J."/>
            <person name="Kim Y.M."/>
            <person name="Honaas L."/>
            <person name="Yang Z."/>
            <person name="Spallek T."/>
            <person name="Conn C.E."/>
            <person name="Ichihashi Y."/>
            <person name="Cheong K."/>
            <person name="Cui S."/>
            <person name="Der J.P."/>
            <person name="Gundlach H."/>
            <person name="Jiao Y."/>
            <person name="Hori C."/>
            <person name="Ishida J.K."/>
            <person name="Kasahara H."/>
            <person name="Kiba T."/>
            <person name="Kim M.S."/>
            <person name="Koo N."/>
            <person name="Laohavisit A."/>
            <person name="Lee Y.H."/>
            <person name="Lumba S."/>
            <person name="McCourt P."/>
            <person name="Mortimer J.C."/>
            <person name="Mutuku J.M."/>
            <person name="Nomura T."/>
            <person name="Sasaki-Sekimoto Y."/>
            <person name="Seto Y."/>
            <person name="Wang Y."/>
            <person name="Wakatake T."/>
            <person name="Sakakibara H."/>
            <person name="Demura T."/>
            <person name="Yamaguchi S."/>
            <person name="Yoneyama K."/>
            <person name="Manabe R.I."/>
            <person name="Nelson D.C."/>
            <person name="Schulman A.H."/>
            <person name="Timko M.P."/>
            <person name="dePamphilis C.W."/>
            <person name="Choi D."/>
            <person name="Shirasu K."/>
        </authorList>
    </citation>
    <scope>NUCLEOTIDE SEQUENCE [LARGE SCALE GENOMIC DNA]</scope>
    <source>
        <strain evidence="7">cv. UVA1</strain>
    </source>
</reference>
<evidence type="ECO:0000256" key="1">
    <source>
        <dbReference type="ARBA" id="ARBA00010394"/>
    </source>
</evidence>
<dbReference type="AlphaFoldDB" id="A0A5A7R4L0"/>
<keyword evidence="2" id="KW-0813">Transport</keyword>
<evidence type="ECO:0000313" key="6">
    <source>
        <dbReference type="EMBL" id="GER52409.1"/>
    </source>
</evidence>
<dbReference type="InterPro" id="IPR016024">
    <property type="entry name" value="ARM-type_fold"/>
</dbReference>
<dbReference type="InterPro" id="IPR011989">
    <property type="entry name" value="ARM-like"/>
</dbReference>
<evidence type="ECO:0000256" key="5">
    <source>
        <dbReference type="PROSITE-ProRule" id="PRU00259"/>
    </source>
</evidence>
<dbReference type="SMART" id="SM00185">
    <property type="entry name" value="ARM"/>
    <property type="match status" value="4"/>
</dbReference>
<proteinExistence type="inferred from homology"/>
<dbReference type="PANTHER" id="PTHR23316">
    <property type="entry name" value="IMPORTIN ALPHA"/>
    <property type="match status" value="1"/>
</dbReference>
<keyword evidence="3" id="KW-0677">Repeat</keyword>
<name>A0A5A7R4L0_STRAF</name>
<accession>A0A5A7R4L0</accession>
<keyword evidence="7" id="KW-1185">Reference proteome</keyword>
<evidence type="ECO:0000313" key="7">
    <source>
        <dbReference type="Proteomes" id="UP000325081"/>
    </source>
</evidence>
<evidence type="ECO:0000256" key="2">
    <source>
        <dbReference type="ARBA" id="ARBA00022448"/>
    </source>
</evidence>
<protein>
    <submittedName>
        <fullName evidence="6">Importin subunit alpha</fullName>
    </submittedName>
</protein>
<comment type="caution">
    <text evidence="6">The sequence shown here is derived from an EMBL/GenBank/DDBJ whole genome shotgun (WGS) entry which is preliminary data.</text>
</comment>
<sequence>QAFKFSAQIKIDRHITIYILHPPLNAIIPRKFSATNQHMPHPRRSSRLKGKEAAAKAAEEARYTRQKKRREIRCVLPPSPLNDVHSTVCGVWSDNSKLQLEAISHLLNLVSLEDNPLTDEVVENEVVHRLVEFLARTDYPELQCKAACVLKNMAAGTSENTKIVVDSGAVPVFVKLLQSTELYEQAAWALGNISGDSHGCRDVVLNNGALQPLLTLLKEHTHLSFLRIGTWASSNFLEGKPEVPPEQLESAIPILSSVILTEDELVLKEVCWALFYLSKFGGGIETTMFEAGLCDKITTIFRYVPSTVLFPAVRALKCIVKGTKKLDERAIEVHLRLIRVYRKDSTSCILNEAHDIRCFLDNRMSSIVNGVKDDYRKKARLAQDV</sequence>
<dbReference type="PROSITE" id="PS50176">
    <property type="entry name" value="ARM_REPEAT"/>
    <property type="match status" value="2"/>
</dbReference>
<keyword evidence="4" id="KW-0653">Protein transport</keyword>
<dbReference type="Pfam" id="PF00514">
    <property type="entry name" value="Arm"/>
    <property type="match status" value="2"/>
</dbReference>
<dbReference type="GO" id="GO:0015031">
    <property type="term" value="P:protein transport"/>
    <property type="evidence" value="ECO:0007669"/>
    <property type="project" value="UniProtKB-KW"/>
</dbReference>
<dbReference type="Proteomes" id="UP000325081">
    <property type="component" value="Unassembled WGS sequence"/>
</dbReference>
<feature type="non-terminal residue" evidence="6">
    <location>
        <position position="1"/>
    </location>
</feature>
<dbReference type="SUPFAM" id="SSF48371">
    <property type="entry name" value="ARM repeat"/>
    <property type="match status" value="1"/>
</dbReference>
<gene>
    <name evidence="6" type="ORF">STAS_29856</name>
</gene>
<feature type="repeat" description="ARM" evidence="5">
    <location>
        <begin position="125"/>
        <end position="168"/>
    </location>
</feature>
<dbReference type="Gene3D" id="1.25.10.10">
    <property type="entry name" value="Leucine-rich Repeat Variant"/>
    <property type="match status" value="1"/>
</dbReference>
<dbReference type="EMBL" id="BKCP01010292">
    <property type="protein sequence ID" value="GER52409.1"/>
    <property type="molecule type" value="Genomic_DNA"/>
</dbReference>
<evidence type="ECO:0000256" key="3">
    <source>
        <dbReference type="ARBA" id="ARBA00022737"/>
    </source>
</evidence>
<dbReference type="OrthoDB" id="29145at2759"/>
<dbReference type="InterPro" id="IPR000225">
    <property type="entry name" value="Armadillo"/>
</dbReference>
<organism evidence="6 7">
    <name type="scientific">Striga asiatica</name>
    <name type="common">Asiatic witchweed</name>
    <name type="synonym">Buchnera asiatica</name>
    <dbReference type="NCBI Taxonomy" id="4170"/>
    <lineage>
        <taxon>Eukaryota</taxon>
        <taxon>Viridiplantae</taxon>
        <taxon>Streptophyta</taxon>
        <taxon>Embryophyta</taxon>
        <taxon>Tracheophyta</taxon>
        <taxon>Spermatophyta</taxon>
        <taxon>Magnoliopsida</taxon>
        <taxon>eudicotyledons</taxon>
        <taxon>Gunneridae</taxon>
        <taxon>Pentapetalae</taxon>
        <taxon>asterids</taxon>
        <taxon>lamiids</taxon>
        <taxon>Lamiales</taxon>
        <taxon>Orobanchaceae</taxon>
        <taxon>Buchnereae</taxon>
        <taxon>Striga</taxon>
    </lineage>
</organism>
<evidence type="ECO:0000256" key="4">
    <source>
        <dbReference type="ARBA" id="ARBA00022927"/>
    </source>
</evidence>
<comment type="similarity">
    <text evidence="1">Belongs to the importin alpha family.</text>
</comment>
<feature type="repeat" description="ARM" evidence="5">
    <location>
        <begin position="168"/>
        <end position="208"/>
    </location>
</feature>